<dbReference type="Proteomes" id="UP000245946">
    <property type="component" value="Unassembled WGS sequence"/>
</dbReference>
<protein>
    <submittedName>
        <fullName evidence="2">Uncharacterized protein</fullName>
    </submittedName>
</protein>
<dbReference type="RefSeq" id="XP_025595898.1">
    <property type="nucleotide sequence ID" value="XM_025745498.1"/>
</dbReference>
<dbReference type="AlphaFoldDB" id="A0A316Z238"/>
<evidence type="ECO:0000256" key="1">
    <source>
        <dbReference type="SAM" id="MobiDB-lite"/>
    </source>
</evidence>
<sequence>PLAASHTPPPLSPTPPHASHDELQGRRHSVAHHRRRQLRGHDPGPAPAGVRHRGRHDQVPHQGGRRPRADGRLQDGQPRPREAHARQAQQVSVSCRRRRRCRHCQARDTPPHLDPHPCL</sequence>
<feature type="compositionally biased region" description="Basic residues" evidence="1">
    <location>
        <begin position="95"/>
        <end position="104"/>
    </location>
</feature>
<proteinExistence type="predicted"/>
<keyword evidence="3" id="KW-1185">Reference proteome</keyword>
<dbReference type="GeneID" id="37273042"/>
<reference evidence="2 3" key="1">
    <citation type="journal article" date="2018" name="Mol. Biol. Evol.">
        <title>Broad Genomic Sampling Reveals a Smut Pathogenic Ancestry of the Fungal Clade Ustilaginomycotina.</title>
        <authorList>
            <person name="Kijpornyongpan T."/>
            <person name="Mondo S.J."/>
            <person name="Barry K."/>
            <person name="Sandor L."/>
            <person name="Lee J."/>
            <person name="Lipzen A."/>
            <person name="Pangilinan J."/>
            <person name="LaButti K."/>
            <person name="Hainaut M."/>
            <person name="Henrissat B."/>
            <person name="Grigoriev I.V."/>
            <person name="Spatafora J.W."/>
            <person name="Aime M.C."/>
        </authorList>
    </citation>
    <scope>NUCLEOTIDE SEQUENCE [LARGE SCALE GENOMIC DNA]</scope>
    <source>
        <strain evidence="2 3">MCA 4186</strain>
    </source>
</reference>
<feature type="compositionally biased region" description="Basic residues" evidence="1">
    <location>
        <begin position="26"/>
        <end position="38"/>
    </location>
</feature>
<feature type="compositionally biased region" description="Basic and acidic residues" evidence="1">
    <location>
        <begin position="105"/>
        <end position="119"/>
    </location>
</feature>
<feature type="region of interest" description="Disordered" evidence="1">
    <location>
        <begin position="1"/>
        <end position="119"/>
    </location>
</feature>
<feature type="non-terminal residue" evidence="2">
    <location>
        <position position="119"/>
    </location>
</feature>
<feature type="compositionally biased region" description="Basic and acidic residues" evidence="1">
    <location>
        <begin position="67"/>
        <end position="85"/>
    </location>
</feature>
<feature type="non-terminal residue" evidence="2">
    <location>
        <position position="1"/>
    </location>
</feature>
<accession>A0A316Z238</accession>
<gene>
    <name evidence="2" type="ORF">FA09DRAFT_362674</name>
</gene>
<evidence type="ECO:0000313" key="3">
    <source>
        <dbReference type="Proteomes" id="UP000245946"/>
    </source>
</evidence>
<evidence type="ECO:0000313" key="2">
    <source>
        <dbReference type="EMBL" id="PWN95619.1"/>
    </source>
</evidence>
<name>A0A316Z238_9BASI</name>
<organism evidence="2 3">
    <name type="scientific">Tilletiopsis washingtonensis</name>
    <dbReference type="NCBI Taxonomy" id="58919"/>
    <lineage>
        <taxon>Eukaryota</taxon>
        <taxon>Fungi</taxon>
        <taxon>Dikarya</taxon>
        <taxon>Basidiomycota</taxon>
        <taxon>Ustilaginomycotina</taxon>
        <taxon>Exobasidiomycetes</taxon>
        <taxon>Entylomatales</taxon>
        <taxon>Entylomatales incertae sedis</taxon>
        <taxon>Tilletiopsis</taxon>
    </lineage>
</organism>
<feature type="compositionally biased region" description="Pro residues" evidence="1">
    <location>
        <begin position="7"/>
        <end position="16"/>
    </location>
</feature>
<dbReference type="EMBL" id="KZ819303">
    <property type="protein sequence ID" value="PWN95619.1"/>
    <property type="molecule type" value="Genomic_DNA"/>
</dbReference>